<dbReference type="KEGG" id="tvd:SG34_028900"/>
<feature type="signal peptide" evidence="2">
    <location>
        <begin position="1"/>
        <end position="23"/>
    </location>
</feature>
<dbReference type="EMBL" id="CP059733">
    <property type="protein sequence ID" value="WDE05262.1"/>
    <property type="molecule type" value="Genomic_DNA"/>
</dbReference>
<gene>
    <name evidence="3" type="ORF">SG34_028900</name>
</gene>
<dbReference type="AlphaFoldDB" id="A0AAF0C7G0"/>
<reference evidence="3 4" key="2">
    <citation type="journal article" date="2022" name="Mar. Drugs">
        <title>Bioassay-Guided Fractionation Leads to the Detection of Cholic Acid Generated by the Rare Thalassomonas sp.</title>
        <authorList>
            <person name="Pheiffer F."/>
            <person name="Schneider Y.K."/>
            <person name="Hansen E.H."/>
            <person name="Andersen J.H."/>
            <person name="Isaksson J."/>
            <person name="Busche T."/>
            <person name="R C."/>
            <person name="Kalinowski J."/>
            <person name="Zyl L.V."/>
            <person name="Trindade M."/>
        </authorList>
    </citation>
    <scope>NUCLEOTIDE SEQUENCE [LARGE SCALE GENOMIC DNA]</scope>
    <source>
        <strain evidence="3 4">XOM25</strain>
    </source>
</reference>
<evidence type="ECO:0000256" key="2">
    <source>
        <dbReference type="SAM" id="SignalP"/>
    </source>
</evidence>
<dbReference type="RefSeq" id="WP_152647300.1">
    <property type="nucleotide sequence ID" value="NZ_CP059733.1"/>
</dbReference>
<name>A0AAF0C7G0_9GAMM</name>
<keyword evidence="4" id="KW-1185">Reference proteome</keyword>
<dbReference type="Proteomes" id="UP000032352">
    <property type="component" value="Chromosome"/>
</dbReference>
<proteinExistence type="predicted"/>
<evidence type="ECO:0008006" key="5">
    <source>
        <dbReference type="Google" id="ProtNLM"/>
    </source>
</evidence>
<sequence>MLRVWMSYLFAALIALQSVVAIADSHQGHQQQDERFELIHGHSAQVPDFSLHQHADGLSHQDSFSPADLSQGQENDAAHPDCHHGHCHHPVQVFLALQTEKLKLTSTSQQMAEIPSGYLSALLAPDQRPPIA</sequence>
<feature type="chain" id="PRO_5042256168" description="DUF2946 domain-containing protein" evidence="2">
    <location>
        <begin position="24"/>
        <end position="132"/>
    </location>
</feature>
<evidence type="ECO:0000313" key="3">
    <source>
        <dbReference type="EMBL" id="WDE05262.1"/>
    </source>
</evidence>
<reference evidence="3 4" key="1">
    <citation type="journal article" date="2015" name="Genome Announc.">
        <title>Draft Genome Sequences of Marine Isolates of Thalassomonas viridans and Thalassomonas actiniarum.</title>
        <authorList>
            <person name="Olonade I."/>
            <person name="van Zyl L.J."/>
            <person name="Trindade M."/>
        </authorList>
    </citation>
    <scope>NUCLEOTIDE SEQUENCE [LARGE SCALE GENOMIC DNA]</scope>
    <source>
        <strain evidence="3 4">XOM25</strain>
    </source>
</reference>
<protein>
    <recommendedName>
        <fullName evidence="5">DUF2946 domain-containing protein</fullName>
    </recommendedName>
</protein>
<organism evidence="3 4">
    <name type="scientific">Thalassomonas viridans</name>
    <dbReference type="NCBI Taxonomy" id="137584"/>
    <lineage>
        <taxon>Bacteria</taxon>
        <taxon>Pseudomonadati</taxon>
        <taxon>Pseudomonadota</taxon>
        <taxon>Gammaproteobacteria</taxon>
        <taxon>Alteromonadales</taxon>
        <taxon>Colwelliaceae</taxon>
        <taxon>Thalassomonas</taxon>
    </lineage>
</organism>
<evidence type="ECO:0000313" key="4">
    <source>
        <dbReference type="Proteomes" id="UP000032352"/>
    </source>
</evidence>
<feature type="region of interest" description="Disordered" evidence="1">
    <location>
        <begin position="56"/>
        <end position="83"/>
    </location>
</feature>
<feature type="compositionally biased region" description="Polar residues" evidence="1">
    <location>
        <begin position="60"/>
        <end position="74"/>
    </location>
</feature>
<keyword evidence="2" id="KW-0732">Signal</keyword>
<evidence type="ECO:0000256" key="1">
    <source>
        <dbReference type="SAM" id="MobiDB-lite"/>
    </source>
</evidence>
<accession>A0AAF0C7G0</accession>